<evidence type="ECO:0000313" key="2">
    <source>
        <dbReference type="Proteomes" id="UP000815677"/>
    </source>
</evidence>
<reference evidence="1" key="1">
    <citation type="submission" date="2014-09" db="EMBL/GenBank/DDBJ databases">
        <title>Genome sequence of the luminous mushroom Mycena chlorophos for searching fungal bioluminescence genes.</title>
        <authorList>
            <person name="Tanaka Y."/>
            <person name="Kasuga D."/>
            <person name="Oba Y."/>
            <person name="Hase S."/>
            <person name="Sato K."/>
            <person name="Oba Y."/>
            <person name="Sakakibara Y."/>
        </authorList>
    </citation>
    <scope>NUCLEOTIDE SEQUENCE</scope>
</reference>
<protein>
    <submittedName>
        <fullName evidence="1">Uncharacterized protein</fullName>
    </submittedName>
</protein>
<keyword evidence="2" id="KW-1185">Reference proteome</keyword>
<name>A0ABQ0MAD7_MYCCL</name>
<proteinExistence type="predicted"/>
<accession>A0ABQ0MAD7</accession>
<organism evidence="1 2">
    <name type="scientific">Mycena chlorophos</name>
    <name type="common">Agaric fungus</name>
    <name type="synonym">Agaricus chlorophos</name>
    <dbReference type="NCBI Taxonomy" id="658473"/>
    <lineage>
        <taxon>Eukaryota</taxon>
        <taxon>Fungi</taxon>
        <taxon>Dikarya</taxon>
        <taxon>Basidiomycota</taxon>
        <taxon>Agaricomycotina</taxon>
        <taxon>Agaricomycetes</taxon>
        <taxon>Agaricomycetidae</taxon>
        <taxon>Agaricales</taxon>
        <taxon>Marasmiineae</taxon>
        <taxon>Mycenaceae</taxon>
        <taxon>Mycena</taxon>
    </lineage>
</organism>
<gene>
    <name evidence="1" type="ORF">MCHLO_16371</name>
</gene>
<evidence type="ECO:0000313" key="1">
    <source>
        <dbReference type="EMBL" id="GAT60188.1"/>
    </source>
</evidence>
<dbReference type="Proteomes" id="UP000815677">
    <property type="component" value="Unassembled WGS sequence"/>
</dbReference>
<dbReference type="EMBL" id="DF849942">
    <property type="protein sequence ID" value="GAT60188.1"/>
    <property type="molecule type" value="Genomic_DNA"/>
</dbReference>
<sequence>MNFLFGDRITWIEPAFRRAHGSPPWTSAVARSAADPACNVCHDLLMLAHDPPLHRHQCRRSLVRQHAVCRQCSRAQAFKCILGLVHLNNVPLVLLN</sequence>